<sequence>MYLFGPEACSYSRLRRRPSYICCSLGTYLQLARHDGSFSSCKGRKCGWGSRHCAIPVEPRLFGLEWIGVGAKMALLSAGGNSSVGLRESHVSGDNRRRRHFPIPKEGYRLLRPMILHARRKGKGPTCWGNLSSSQQRRKLFGSGYGLARILLPPRRGAMYLNISLGSVGFLSTLEIADLIQDNPNLSFQCAPWKD</sequence>
<evidence type="ECO:0000313" key="2">
    <source>
        <dbReference type="Proteomes" id="UP001610446"/>
    </source>
</evidence>
<dbReference type="Proteomes" id="UP001610446">
    <property type="component" value="Unassembled WGS sequence"/>
</dbReference>
<organism evidence="1 2">
    <name type="scientific">Aspergillus pseudoustus</name>
    <dbReference type="NCBI Taxonomy" id="1810923"/>
    <lineage>
        <taxon>Eukaryota</taxon>
        <taxon>Fungi</taxon>
        <taxon>Dikarya</taxon>
        <taxon>Ascomycota</taxon>
        <taxon>Pezizomycotina</taxon>
        <taxon>Eurotiomycetes</taxon>
        <taxon>Eurotiomycetidae</taxon>
        <taxon>Eurotiales</taxon>
        <taxon>Aspergillaceae</taxon>
        <taxon>Aspergillus</taxon>
        <taxon>Aspergillus subgen. Nidulantes</taxon>
    </lineage>
</organism>
<accession>A0ABR4J6E7</accession>
<reference evidence="1 2" key="1">
    <citation type="submission" date="2024-07" db="EMBL/GenBank/DDBJ databases">
        <title>Section-level genome sequencing and comparative genomics of Aspergillus sections Usti and Cavernicolus.</title>
        <authorList>
            <consortium name="Lawrence Berkeley National Laboratory"/>
            <person name="Nybo J.L."/>
            <person name="Vesth T.C."/>
            <person name="Theobald S."/>
            <person name="Frisvad J.C."/>
            <person name="Larsen T.O."/>
            <person name="Kjaerboelling I."/>
            <person name="Rothschild-Mancinelli K."/>
            <person name="Lyhne E.K."/>
            <person name="Kogle M.E."/>
            <person name="Barry K."/>
            <person name="Clum A."/>
            <person name="Na H."/>
            <person name="Ledsgaard L."/>
            <person name="Lin J."/>
            <person name="Lipzen A."/>
            <person name="Kuo A."/>
            <person name="Riley R."/>
            <person name="Mondo S."/>
            <person name="Labutti K."/>
            <person name="Haridas S."/>
            <person name="Pangalinan J."/>
            <person name="Salamov A.A."/>
            <person name="Simmons B.A."/>
            <person name="Magnuson J.K."/>
            <person name="Chen J."/>
            <person name="Drula E."/>
            <person name="Henrissat B."/>
            <person name="Wiebenga A."/>
            <person name="Lubbers R.J."/>
            <person name="Gomes A.C."/>
            <person name="Makela M.R."/>
            <person name="Stajich J."/>
            <person name="Grigoriev I.V."/>
            <person name="Mortensen U.H."/>
            <person name="De Vries R.P."/>
            <person name="Baker S.E."/>
            <person name="Andersen M.R."/>
        </authorList>
    </citation>
    <scope>NUCLEOTIDE SEQUENCE [LARGE SCALE GENOMIC DNA]</scope>
    <source>
        <strain evidence="1 2">CBS 123904</strain>
    </source>
</reference>
<name>A0ABR4J6E7_9EURO</name>
<dbReference type="EMBL" id="JBFXLU010000204">
    <property type="protein sequence ID" value="KAL2835466.1"/>
    <property type="molecule type" value="Genomic_DNA"/>
</dbReference>
<comment type="caution">
    <text evidence="1">The sequence shown here is derived from an EMBL/GenBank/DDBJ whole genome shotgun (WGS) entry which is preliminary data.</text>
</comment>
<proteinExistence type="predicted"/>
<evidence type="ECO:0000313" key="1">
    <source>
        <dbReference type="EMBL" id="KAL2835466.1"/>
    </source>
</evidence>
<protein>
    <submittedName>
        <fullName evidence="1">Uncharacterized protein</fullName>
    </submittedName>
</protein>
<keyword evidence="2" id="KW-1185">Reference proteome</keyword>
<gene>
    <name evidence="1" type="ORF">BJY01DRAFT_76818</name>
</gene>